<evidence type="ECO:0000313" key="5">
    <source>
        <dbReference type="EMBL" id="KKN68967.1"/>
    </source>
</evidence>
<feature type="compositionally biased region" description="Acidic residues" evidence="3">
    <location>
        <begin position="213"/>
        <end position="226"/>
    </location>
</feature>
<dbReference type="InterPro" id="IPR012340">
    <property type="entry name" value="NA-bd_OB-fold"/>
</dbReference>
<evidence type="ECO:0000256" key="1">
    <source>
        <dbReference type="ARBA" id="ARBA00022491"/>
    </source>
</evidence>
<evidence type="ECO:0000256" key="3">
    <source>
        <dbReference type="SAM" id="MobiDB-lite"/>
    </source>
</evidence>
<dbReference type="InterPro" id="IPR044947">
    <property type="entry name" value="Phage_T4_Gp32_ssDNA-bd_sf"/>
</dbReference>
<name>A0A0F9T2C0_9ZZZZ</name>
<gene>
    <name evidence="5" type="ORF">LCGC14_0446520</name>
</gene>
<evidence type="ECO:0000256" key="2">
    <source>
        <dbReference type="ARBA" id="ARBA00023109"/>
    </source>
</evidence>
<keyword evidence="2" id="KW-1194">Viral DNA replication</keyword>
<comment type="caution">
    <text evidence="5">The sequence shown here is derived from an EMBL/GenBank/DDBJ whole genome shotgun (WGS) entry which is preliminary data.</text>
</comment>
<sequence length="321" mass="36062">MVGKADLDAMLTDYEKDQEERGDGASFFTPPAGKSHIRLLPPHDDAEGRVIVRGGNHWVGGRSVSCPIAFNVEDSCWLCSRAEELALSGDKRNEAEARDVQVKIRFFANVINPNDVDKGIMVWEFGRQVYDQILKYMGDPDYGDVSDTDEGYDLVVEKEGTGKKTRYSIRARRKPSGLDNDILALIDEDSEALKDLRNVRTFLDDDEMMELYEGAEDELPDEEDEEAPRRRRAATRTTVREEDEEEEKAAEDPDEDPDEGGGEPDEEAPRRRSSRRRAGASDEPKRERPGRPLSTRRTSSRRGASEVVGEVLASRKKAGGR</sequence>
<dbReference type="GO" id="GO:0003697">
    <property type="term" value="F:single-stranded DNA binding"/>
    <property type="evidence" value="ECO:0007669"/>
    <property type="project" value="InterPro"/>
</dbReference>
<protein>
    <recommendedName>
        <fullName evidence="4">Bacteriophage T4 Gp32 single-stranded DNA-binding domain-containing protein</fullName>
    </recommendedName>
</protein>
<organism evidence="5">
    <name type="scientific">marine sediment metagenome</name>
    <dbReference type="NCBI Taxonomy" id="412755"/>
    <lineage>
        <taxon>unclassified sequences</taxon>
        <taxon>metagenomes</taxon>
        <taxon>ecological metagenomes</taxon>
    </lineage>
</organism>
<feature type="domain" description="Bacteriophage T4 Gp32 single-stranded DNA-binding" evidence="4">
    <location>
        <begin position="33"/>
        <end position="196"/>
    </location>
</feature>
<feature type="compositionally biased region" description="Acidic residues" evidence="3">
    <location>
        <begin position="241"/>
        <end position="266"/>
    </location>
</feature>
<dbReference type="GO" id="GO:0039693">
    <property type="term" value="P:viral DNA genome replication"/>
    <property type="evidence" value="ECO:0007669"/>
    <property type="project" value="UniProtKB-KW"/>
</dbReference>
<feature type="compositionally biased region" description="Basic and acidic residues" evidence="3">
    <location>
        <begin position="279"/>
        <end position="290"/>
    </location>
</feature>
<keyword evidence="1" id="KW-0678">Repressor</keyword>
<proteinExistence type="predicted"/>
<dbReference type="AlphaFoldDB" id="A0A0F9T2C0"/>
<dbReference type="SUPFAM" id="SSF50249">
    <property type="entry name" value="Nucleic acid-binding proteins"/>
    <property type="match status" value="1"/>
</dbReference>
<keyword evidence="2" id="KW-0235">DNA replication</keyword>
<dbReference type="EMBL" id="LAZR01000436">
    <property type="protein sequence ID" value="KKN68967.1"/>
    <property type="molecule type" value="Genomic_DNA"/>
</dbReference>
<accession>A0A0F9T2C0</accession>
<reference evidence="5" key="1">
    <citation type="journal article" date="2015" name="Nature">
        <title>Complex archaea that bridge the gap between prokaryotes and eukaryotes.</title>
        <authorList>
            <person name="Spang A."/>
            <person name="Saw J.H."/>
            <person name="Jorgensen S.L."/>
            <person name="Zaremba-Niedzwiedzka K."/>
            <person name="Martijn J."/>
            <person name="Lind A.E."/>
            <person name="van Eijk R."/>
            <person name="Schleper C."/>
            <person name="Guy L."/>
            <person name="Ettema T.J."/>
        </authorList>
    </citation>
    <scope>NUCLEOTIDE SEQUENCE</scope>
</reference>
<evidence type="ECO:0000259" key="4">
    <source>
        <dbReference type="Pfam" id="PF08804"/>
    </source>
</evidence>
<dbReference type="Pfam" id="PF08804">
    <property type="entry name" value="gp32"/>
    <property type="match status" value="1"/>
</dbReference>
<feature type="region of interest" description="Disordered" evidence="3">
    <location>
        <begin position="213"/>
        <end position="321"/>
    </location>
</feature>
<dbReference type="InterPro" id="IPR012339">
    <property type="entry name" value="Phage_T4_Gp32_ssDNA-bd"/>
</dbReference>
<dbReference type="Gene3D" id="3.90.198.10">
    <property type="entry name" value="Replication Fork Single-Stranded Dna Binding Protein"/>
    <property type="match status" value="1"/>
</dbReference>